<feature type="transmembrane region" description="Helical" evidence="2">
    <location>
        <begin position="120"/>
        <end position="139"/>
    </location>
</feature>
<sequence length="275" mass="30017">MPKTEQQQSLPAIIAWMRADPDRTGAAVVLAGLGLINLAGSATHVLHVGSYPDVGVRGWMVWTVAGSLEVMAAYAAWEMRRRTDWRRIIPALVLLLTVAFIILANLAAADPHSWAAQLPWAEAFAVAPPISFLSVAAIAETRGWQRASRRSRTANAHQRPAERKATTGQRRQANRGAPTDGRPALPARDRSRRTAGDHGPEPLRVEPSDQDRTHTILRWLSQGHDEKTIRSRGPAILGVSESTIKRELRGVSAHDTGHRDGPSSRRPEQINAPAA</sequence>
<evidence type="ECO:0000313" key="3">
    <source>
        <dbReference type="EMBL" id="GAA3613681.1"/>
    </source>
</evidence>
<feature type="region of interest" description="Disordered" evidence="1">
    <location>
        <begin position="146"/>
        <end position="213"/>
    </location>
</feature>
<feature type="compositionally biased region" description="Basic and acidic residues" evidence="1">
    <location>
        <begin position="187"/>
        <end position="213"/>
    </location>
</feature>
<evidence type="ECO:0008006" key="5">
    <source>
        <dbReference type="Google" id="ProtNLM"/>
    </source>
</evidence>
<feature type="compositionally biased region" description="Basic and acidic residues" evidence="1">
    <location>
        <begin position="255"/>
        <end position="268"/>
    </location>
</feature>
<name>A0ABP6ZQT0_9ACTN</name>
<keyword evidence="4" id="KW-1185">Reference proteome</keyword>
<feature type="region of interest" description="Disordered" evidence="1">
    <location>
        <begin position="245"/>
        <end position="275"/>
    </location>
</feature>
<keyword evidence="2" id="KW-0472">Membrane</keyword>
<reference evidence="4" key="1">
    <citation type="journal article" date="2019" name="Int. J. Syst. Evol. Microbiol.">
        <title>The Global Catalogue of Microorganisms (GCM) 10K type strain sequencing project: providing services to taxonomists for standard genome sequencing and annotation.</title>
        <authorList>
            <consortium name="The Broad Institute Genomics Platform"/>
            <consortium name="The Broad Institute Genome Sequencing Center for Infectious Disease"/>
            <person name="Wu L."/>
            <person name="Ma J."/>
        </authorList>
    </citation>
    <scope>NUCLEOTIDE SEQUENCE [LARGE SCALE GENOMIC DNA]</scope>
    <source>
        <strain evidence="4">JCM 16902</strain>
    </source>
</reference>
<protein>
    <recommendedName>
        <fullName evidence="5">DUF2637 domain-containing protein</fullName>
    </recommendedName>
</protein>
<dbReference type="RefSeq" id="WP_231488624.1">
    <property type="nucleotide sequence ID" value="NZ_BAAAZO010000005.1"/>
</dbReference>
<organism evidence="3 4">
    <name type="scientific">Kineosporia mesophila</name>
    <dbReference type="NCBI Taxonomy" id="566012"/>
    <lineage>
        <taxon>Bacteria</taxon>
        <taxon>Bacillati</taxon>
        <taxon>Actinomycetota</taxon>
        <taxon>Actinomycetes</taxon>
        <taxon>Kineosporiales</taxon>
        <taxon>Kineosporiaceae</taxon>
        <taxon>Kineosporia</taxon>
    </lineage>
</organism>
<keyword evidence="2" id="KW-1133">Transmembrane helix</keyword>
<evidence type="ECO:0000256" key="1">
    <source>
        <dbReference type="SAM" id="MobiDB-lite"/>
    </source>
</evidence>
<evidence type="ECO:0000256" key="2">
    <source>
        <dbReference type="SAM" id="Phobius"/>
    </source>
</evidence>
<comment type="caution">
    <text evidence="3">The sequence shown here is derived from an EMBL/GenBank/DDBJ whole genome shotgun (WGS) entry which is preliminary data.</text>
</comment>
<feature type="transmembrane region" description="Helical" evidence="2">
    <location>
        <begin position="89"/>
        <end position="108"/>
    </location>
</feature>
<feature type="transmembrane region" description="Helical" evidence="2">
    <location>
        <begin position="26"/>
        <end position="47"/>
    </location>
</feature>
<gene>
    <name evidence="3" type="ORF">GCM10022223_32310</name>
</gene>
<feature type="transmembrane region" description="Helical" evidence="2">
    <location>
        <begin position="59"/>
        <end position="77"/>
    </location>
</feature>
<evidence type="ECO:0000313" key="4">
    <source>
        <dbReference type="Proteomes" id="UP001501074"/>
    </source>
</evidence>
<accession>A0ABP6ZQT0</accession>
<proteinExistence type="predicted"/>
<dbReference type="EMBL" id="BAAAZO010000005">
    <property type="protein sequence ID" value="GAA3613681.1"/>
    <property type="molecule type" value="Genomic_DNA"/>
</dbReference>
<dbReference type="Proteomes" id="UP001501074">
    <property type="component" value="Unassembled WGS sequence"/>
</dbReference>
<keyword evidence="2" id="KW-0812">Transmembrane</keyword>